<accession>A0AAV2E7S5</accession>
<proteinExistence type="predicted"/>
<feature type="region of interest" description="Disordered" evidence="1">
    <location>
        <begin position="88"/>
        <end position="115"/>
    </location>
</feature>
<feature type="compositionally biased region" description="Basic and acidic residues" evidence="1">
    <location>
        <begin position="105"/>
        <end position="115"/>
    </location>
</feature>
<dbReference type="AlphaFoldDB" id="A0AAV2E7S5"/>
<keyword evidence="3" id="KW-1185">Reference proteome</keyword>
<gene>
    <name evidence="2" type="ORF">LTRI10_LOCUS22919</name>
</gene>
<reference evidence="2 3" key="1">
    <citation type="submission" date="2024-04" db="EMBL/GenBank/DDBJ databases">
        <authorList>
            <person name="Fracassetti M."/>
        </authorList>
    </citation>
    <scope>NUCLEOTIDE SEQUENCE [LARGE SCALE GENOMIC DNA]</scope>
</reference>
<evidence type="ECO:0000256" key="1">
    <source>
        <dbReference type="SAM" id="MobiDB-lite"/>
    </source>
</evidence>
<feature type="compositionally biased region" description="Polar residues" evidence="1">
    <location>
        <begin position="51"/>
        <end position="68"/>
    </location>
</feature>
<name>A0AAV2E7S5_9ROSI</name>
<sequence>MFQAMIDSKYTPDMNEFVEDRKKLVDSDLWKDMQKTLAALLQATTIRDNLAPSGSHNSYIAPVQQSSSSEKDDIQLKDDAKDIIVAEGEIPLTPDAPDKEVEEGAVEKSGEAKVV</sequence>
<evidence type="ECO:0000313" key="3">
    <source>
        <dbReference type="Proteomes" id="UP001497516"/>
    </source>
</evidence>
<dbReference type="EMBL" id="OZ034817">
    <property type="protein sequence ID" value="CAL1381545.1"/>
    <property type="molecule type" value="Genomic_DNA"/>
</dbReference>
<feature type="region of interest" description="Disordered" evidence="1">
    <location>
        <begin position="51"/>
        <end position="74"/>
    </location>
</feature>
<organism evidence="2 3">
    <name type="scientific">Linum trigynum</name>
    <dbReference type="NCBI Taxonomy" id="586398"/>
    <lineage>
        <taxon>Eukaryota</taxon>
        <taxon>Viridiplantae</taxon>
        <taxon>Streptophyta</taxon>
        <taxon>Embryophyta</taxon>
        <taxon>Tracheophyta</taxon>
        <taxon>Spermatophyta</taxon>
        <taxon>Magnoliopsida</taxon>
        <taxon>eudicotyledons</taxon>
        <taxon>Gunneridae</taxon>
        <taxon>Pentapetalae</taxon>
        <taxon>rosids</taxon>
        <taxon>fabids</taxon>
        <taxon>Malpighiales</taxon>
        <taxon>Linaceae</taxon>
        <taxon>Linum</taxon>
    </lineage>
</organism>
<evidence type="ECO:0000313" key="2">
    <source>
        <dbReference type="EMBL" id="CAL1381545.1"/>
    </source>
</evidence>
<dbReference type="Proteomes" id="UP001497516">
    <property type="component" value="Chromosome 4"/>
</dbReference>
<protein>
    <submittedName>
        <fullName evidence="2">Uncharacterized protein</fullName>
    </submittedName>
</protein>